<dbReference type="EMBL" id="JAQQKW010000001">
    <property type="protein sequence ID" value="MDC7692759.1"/>
    <property type="molecule type" value="Genomic_DNA"/>
</dbReference>
<feature type="transmembrane region" description="Helical" evidence="2">
    <location>
        <begin position="43"/>
        <end position="60"/>
    </location>
</feature>
<proteinExistence type="predicted"/>
<keyword evidence="2" id="KW-0472">Membrane</keyword>
<accession>A0ABT5I9H7</accession>
<evidence type="ECO:0000256" key="1">
    <source>
        <dbReference type="SAM" id="MobiDB-lite"/>
    </source>
</evidence>
<dbReference type="RefSeq" id="WP_272739536.1">
    <property type="nucleotide sequence ID" value="NZ_JAQQKW010000001.1"/>
</dbReference>
<feature type="transmembrane region" description="Helical" evidence="2">
    <location>
        <begin position="91"/>
        <end position="110"/>
    </location>
</feature>
<feature type="transmembrane region" description="Helical" evidence="2">
    <location>
        <begin position="67"/>
        <end position="85"/>
    </location>
</feature>
<keyword evidence="4" id="KW-1185">Reference proteome</keyword>
<keyword evidence="2" id="KW-1133">Transmembrane helix</keyword>
<evidence type="ECO:0000313" key="3">
    <source>
        <dbReference type="EMBL" id="MDC7692759.1"/>
    </source>
</evidence>
<feature type="compositionally biased region" description="Polar residues" evidence="1">
    <location>
        <begin position="132"/>
        <end position="145"/>
    </location>
</feature>
<feature type="transmembrane region" description="Helical" evidence="2">
    <location>
        <begin position="12"/>
        <end position="31"/>
    </location>
</feature>
<sequence>MSPSTVVFITRISVAFLVLSIIFFVFSPFSGLERMIGLSDLEAHLLAMFSLSSLAQLSVPWMRRRDIATICLCFAAVIEVVQPIVGRDGNLLDFFVGGFGVFMSIAPMVVEEIRRRARERGRKVRRSRFDMASTTRAGSSPESRR</sequence>
<evidence type="ECO:0000256" key="2">
    <source>
        <dbReference type="SAM" id="Phobius"/>
    </source>
</evidence>
<evidence type="ECO:0000313" key="4">
    <source>
        <dbReference type="Proteomes" id="UP001216595"/>
    </source>
</evidence>
<gene>
    <name evidence="3" type="ORF">PQU94_00525</name>
</gene>
<dbReference type="Proteomes" id="UP001216595">
    <property type="component" value="Unassembled WGS sequence"/>
</dbReference>
<organism evidence="3 4">
    <name type="scientific">Asticcacaulis currens</name>
    <dbReference type="NCBI Taxonomy" id="2984210"/>
    <lineage>
        <taxon>Bacteria</taxon>
        <taxon>Pseudomonadati</taxon>
        <taxon>Pseudomonadota</taxon>
        <taxon>Alphaproteobacteria</taxon>
        <taxon>Caulobacterales</taxon>
        <taxon>Caulobacteraceae</taxon>
        <taxon>Asticcacaulis</taxon>
    </lineage>
</organism>
<feature type="region of interest" description="Disordered" evidence="1">
    <location>
        <begin position="124"/>
        <end position="145"/>
    </location>
</feature>
<reference evidence="3 4" key="1">
    <citation type="submission" date="2023-01" db="EMBL/GenBank/DDBJ databases">
        <title>Novel species of the genus Asticcacaulis isolated from rivers.</title>
        <authorList>
            <person name="Lu H."/>
        </authorList>
    </citation>
    <scope>NUCLEOTIDE SEQUENCE [LARGE SCALE GENOMIC DNA]</scope>
    <source>
        <strain evidence="3 4">DXS10W</strain>
    </source>
</reference>
<keyword evidence="2" id="KW-0812">Transmembrane</keyword>
<comment type="caution">
    <text evidence="3">The sequence shown here is derived from an EMBL/GenBank/DDBJ whole genome shotgun (WGS) entry which is preliminary data.</text>
</comment>
<name>A0ABT5I9H7_9CAUL</name>
<protein>
    <submittedName>
        <fullName evidence="3">Vanz family protein</fullName>
    </submittedName>
</protein>